<dbReference type="AlphaFoldDB" id="A0A0F9DP16"/>
<dbReference type="PROSITE" id="PS51257">
    <property type="entry name" value="PROKAR_LIPOPROTEIN"/>
    <property type="match status" value="1"/>
</dbReference>
<evidence type="ECO:0000256" key="2">
    <source>
        <dbReference type="ARBA" id="ARBA00022759"/>
    </source>
</evidence>
<comment type="caution">
    <text evidence="6">The sequence shown here is derived from an EMBL/GenBank/DDBJ whole genome shotgun (WGS) entry which is preliminary data.</text>
</comment>
<dbReference type="SUPFAM" id="SSF50199">
    <property type="entry name" value="Staphylococcal nuclease"/>
    <property type="match status" value="1"/>
</dbReference>
<feature type="region of interest" description="Disordered" evidence="4">
    <location>
        <begin position="21"/>
        <end position="48"/>
    </location>
</feature>
<evidence type="ECO:0000259" key="5">
    <source>
        <dbReference type="PROSITE" id="PS50830"/>
    </source>
</evidence>
<reference evidence="6" key="1">
    <citation type="journal article" date="2015" name="Nature">
        <title>Complex archaea that bridge the gap between prokaryotes and eukaryotes.</title>
        <authorList>
            <person name="Spang A."/>
            <person name="Saw J.H."/>
            <person name="Jorgensen S.L."/>
            <person name="Zaremba-Niedzwiedzka K."/>
            <person name="Martijn J."/>
            <person name="Lind A.E."/>
            <person name="van Eijk R."/>
            <person name="Schleper C."/>
            <person name="Guy L."/>
            <person name="Ettema T.J."/>
        </authorList>
    </citation>
    <scope>NUCLEOTIDE SEQUENCE</scope>
</reference>
<protein>
    <recommendedName>
        <fullName evidence="5">TNase-like domain-containing protein</fullName>
    </recommendedName>
</protein>
<evidence type="ECO:0000256" key="1">
    <source>
        <dbReference type="ARBA" id="ARBA00022722"/>
    </source>
</evidence>
<evidence type="ECO:0000313" key="6">
    <source>
        <dbReference type="EMBL" id="KKL63513.1"/>
    </source>
</evidence>
<proteinExistence type="predicted"/>
<name>A0A0F9DP16_9ZZZZ</name>
<dbReference type="PANTHER" id="PTHR12302:SF3">
    <property type="entry name" value="SERINE_THREONINE-PROTEIN KINASE 31"/>
    <property type="match status" value="1"/>
</dbReference>
<feature type="domain" description="TNase-like" evidence="5">
    <location>
        <begin position="51"/>
        <end position="182"/>
    </location>
</feature>
<sequence>MARVLAVVAFLLLAAACVQPNGAPSPSTGTATTPDPTGVTLEPSSSPTPVGLEEAFVINVVDGDTIDVLIGGRELRVRYIGIDTPETVDPQRPVECFGREATARNRELVEGMTVGLERDVSETDQFGRLLRHVWANGEMVNAALVEEGYASASTFPPDVRYAELFAALETQARAHNRGLWGPACATPEAPPPATGAECDYSGASEPVIKGNISLNTGEKIYHVPGGEFYDQTVISEAKGERWFCTEAGAIAAGWRKSKR</sequence>
<gene>
    <name evidence="6" type="ORF">LCGC14_2174370</name>
</gene>
<dbReference type="GO" id="GO:0004519">
    <property type="term" value="F:endonuclease activity"/>
    <property type="evidence" value="ECO:0007669"/>
    <property type="project" value="UniProtKB-KW"/>
</dbReference>
<evidence type="ECO:0000256" key="4">
    <source>
        <dbReference type="SAM" id="MobiDB-lite"/>
    </source>
</evidence>
<dbReference type="InterPro" id="IPR016071">
    <property type="entry name" value="Staphylococal_nuclease_OB-fold"/>
</dbReference>
<dbReference type="SMART" id="SM00318">
    <property type="entry name" value="SNc"/>
    <property type="match status" value="1"/>
</dbReference>
<dbReference type="InterPro" id="IPR035437">
    <property type="entry name" value="SNase_OB-fold_sf"/>
</dbReference>
<accession>A0A0F9DP16</accession>
<feature type="compositionally biased region" description="Low complexity" evidence="4">
    <location>
        <begin position="21"/>
        <end position="40"/>
    </location>
</feature>
<dbReference type="PANTHER" id="PTHR12302">
    <property type="entry name" value="EBNA2 BINDING PROTEIN P100"/>
    <property type="match status" value="1"/>
</dbReference>
<dbReference type="Gene3D" id="2.40.50.90">
    <property type="match status" value="1"/>
</dbReference>
<keyword evidence="1" id="KW-0540">Nuclease</keyword>
<evidence type="ECO:0000256" key="3">
    <source>
        <dbReference type="ARBA" id="ARBA00022801"/>
    </source>
</evidence>
<organism evidence="6">
    <name type="scientific">marine sediment metagenome</name>
    <dbReference type="NCBI Taxonomy" id="412755"/>
    <lineage>
        <taxon>unclassified sequences</taxon>
        <taxon>metagenomes</taxon>
        <taxon>ecological metagenomes</taxon>
    </lineage>
</organism>
<dbReference type="GO" id="GO:0016787">
    <property type="term" value="F:hydrolase activity"/>
    <property type="evidence" value="ECO:0007669"/>
    <property type="project" value="UniProtKB-KW"/>
</dbReference>
<dbReference type="PROSITE" id="PS50830">
    <property type="entry name" value="TNASE_3"/>
    <property type="match status" value="1"/>
</dbReference>
<keyword evidence="2" id="KW-0255">Endonuclease</keyword>
<dbReference type="Pfam" id="PF00565">
    <property type="entry name" value="SNase"/>
    <property type="match status" value="1"/>
</dbReference>
<dbReference type="EMBL" id="LAZR01028142">
    <property type="protein sequence ID" value="KKL63513.1"/>
    <property type="molecule type" value="Genomic_DNA"/>
</dbReference>
<keyword evidence="3" id="KW-0378">Hydrolase</keyword>